<feature type="signal peptide" evidence="15">
    <location>
        <begin position="1"/>
        <end position="18"/>
    </location>
</feature>
<feature type="region of interest" description="Disordered" evidence="16">
    <location>
        <begin position="73"/>
        <end position="93"/>
    </location>
</feature>
<evidence type="ECO:0000256" key="16">
    <source>
        <dbReference type="SAM" id="MobiDB-lite"/>
    </source>
</evidence>
<dbReference type="SUPFAM" id="SSF51989">
    <property type="entry name" value="Glycosyl hydrolases family 6, cellulases"/>
    <property type="match status" value="1"/>
</dbReference>
<dbReference type="Pfam" id="PF01341">
    <property type="entry name" value="Glyco_hydro_6"/>
    <property type="match status" value="1"/>
</dbReference>
<evidence type="ECO:0000256" key="14">
    <source>
        <dbReference type="PROSITE-ProRule" id="PRU10057"/>
    </source>
</evidence>
<keyword evidence="9 15" id="KW-0624">Polysaccharide degradation</keyword>
<evidence type="ECO:0000256" key="5">
    <source>
        <dbReference type="ARBA" id="ARBA00023001"/>
    </source>
</evidence>
<reference evidence="18" key="2">
    <citation type="submission" date="2023-06" db="EMBL/GenBank/DDBJ databases">
        <authorList>
            <consortium name="Lawrence Berkeley National Laboratory"/>
            <person name="Haridas S."/>
            <person name="Hensen N."/>
            <person name="Bonometti L."/>
            <person name="Westerberg I."/>
            <person name="Brannstrom I.O."/>
            <person name="Guillou S."/>
            <person name="Cros-Aarteil S."/>
            <person name="Calhoun S."/>
            <person name="Kuo A."/>
            <person name="Mondo S."/>
            <person name="Pangilinan J."/>
            <person name="Riley R."/>
            <person name="LaButti K."/>
            <person name="Andreopoulos B."/>
            <person name="Lipzen A."/>
            <person name="Chen C."/>
            <person name="Yanf M."/>
            <person name="Daum C."/>
            <person name="Ng V."/>
            <person name="Clum A."/>
            <person name="Steindorff A."/>
            <person name="Ohm R."/>
            <person name="Martin F."/>
            <person name="Silar P."/>
            <person name="Natvig D."/>
            <person name="Lalanne C."/>
            <person name="Gautier V."/>
            <person name="Ament-velasquez S.L."/>
            <person name="Kruys A."/>
            <person name="Hutchinson M.I."/>
            <person name="Powell A.J."/>
            <person name="Barry K."/>
            <person name="Miller A.N."/>
            <person name="Grigoriev I.V."/>
            <person name="Debuchy R."/>
            <person name="Gladieux P."/>
            <person name="Thoren M.H."/>
            <person name="Johannesson H."/>
        </authorList>
    </citation>
    <scope>NUCLEOTIDE SEQUENCE</scope>
    <source>
        <strain evidence="18">CBS 232.78</strain>
    </source>
</reference>
<keyword evidence="8 15" id="KW-0326">Glycosidase</keyword>
<feature type="binding site" evidence="12">
    <location>
        <position position="441"/>
    </location>
    <ligand>
        <name>substrate</name>
    </ligand>
</feature>
<feature type="active site" description="Proton donor" evidence="11 14">
    <location>
        <position position="268"/>
    </location>
</feature>
<dbReference type="GO" id="GO:0004553">
    <property type="term" value="F:hydrolase activity, hydrolyzing O-glycosyl compounds"/>
    <property type="evidence" value="ECO:0007669"/>
    <property type="project" value="InterPro"/>
</dbReference>
<dbReference type="PANTHER" id="PTHR34876:SF4">
    <property type="entry name" value="1,4-BETA-D-GLUCAN CELLOBIOHYDROLASE C-RELATED"/>
    <property type="match status" value="1"/>
</dbReference>
<comment type="caution">
    <text evidence="18">The sequence shown here is derived from an EMBL/GenBank/DDBJ whole genome shotgun (WGS) entry which is preliminary data.</text>
</comment>
<evidence type="ECO:0000313" key="18">
    <source>
        <dbReference type="EMBL" id="KAK3370704.1"/>
    </source>
</evidence>
<feature type="binding site" evidence="12">
    <location>
        <position position="316"/>
    </location>
    <ligand>
        <name>substrate</name>
    </ligand>
</feature>
<evidence type="ECO:0000256" key="3">
    <source>
        <dbReference type="ARBA" id="ARBA00022729"/>
    </source>
</evidence>
<dbReference type="GO" id="GO:0005576">
    <property type="term" value="C:extracellular region"/>
    <property type="evidence" value="ECO:0007669"/>
    <property type="project" value="UniProtKB-SubCell"/>
</dbReference>
<feature type="binding site" evidence="12">
    <location>
        <position position="183"/>
    </location>
    <ligand>
        <name>substrate</name>
    </ligand>
</feature>
<reference evidence="18" key="1">
    <citation type="journal article" date="2023" name="Mol. Phylogenet. Evol.">
        <title>Genome-scale phylogeny and comparative genomics of the fungal order Sordariales.</title>
        <authorList>
            <person name="Hensen N."/>
            <person name="Bonometti L."/>
            <person name="Westerberg I."/>
            <person name="Brannstrom I.O."/>
            <person name="Guillou S."/>
            <person name="Cros-Aarteil S."/>
            <person name="Calhoun S."/>
            <person name="Haridas S."/>
            <person name="Kuo A."/>
            <person name="Mondo S."/>
            <person name="Pangilinan J."/>
            <person name="Riley R."/>
            <person name="LaButti K."/>
            <person name="Andreopoulos B."/>
            <person name="Lipzen A."/>
            <person name="Chen C."/>
            <person name="Yan M."/>
            <person name="Daum C."/>
            <person name="Ng V."/>
            <person name="Clum A."/>
            <person name="Steindorff A."/>
            <person name="Ohm R.A."/>
            <person name="Martin F."/>
            <person name="Silar P."/>
            <person name="Natvig D.O."/>
            <person name="Lalanne C."/>
            <person name="Gautier V."/>
            <person name="Ament-Velasquez S.L."/>
            <person name="Kruys A."/>
            <person name="Hutchinson M.I."/>
            <person name="Powell A.J."/>
            <person name="Barry K."/>
            <person name="Miller A.N."/>
            <person name="Grigoriev I.V."/>
            <person name="Debuchy R."/>
            <person name="Gladieux P."/>
            <person name="Hiltunen Thoren M."/>
            <person name="Johannesson H."/>
        </authorList>
    </citation>
    <scope>NUCLEOTIDE SEQUENCE</scope>
    <source>
        <strain evidence="18">CBS 232.78</strain>
    </source>
</reference>
<evidence type="ECO:0000256" key="4">
    <source>
        <dbReference type="ARBA" id="ARBA00022801"/>
    </source>
</evidence>
<feature type="binding site" evidence="12">
    <location>
        <position position="181"/>
    </location>
    <ligand>
        <name>substrate</name>
    </ligand>
</feature>
<keyword evidence="19" id="KW-1185">Reference proteome</keyword>
<feature type="chain" id="PRO_5041778289" description="Glucanase" evidence="15">
    <location>
        <begin position="19"/>
        <end position="492"/>
    </location>
</feature>
<feature type="binding site" evidence="12">
    <location>
        <position position="445"/>
    </location>
    <ligand>
        <name>substrate</name>
    </ligand>
</feature>
<evidence type="ECO:0000256" key="6">
    <source>
        <dbReference type="ARBA" id="ARBA00023157"/>
    </source>
</evidence>
<keyword evidence="5 15" id="KW-0136">Cellulose degradation</keyword>
<feature type="active site" evidence="13">
    <location>
        <position position="222"/>
    </location>
</feature>
<dbReference type="PROSITE" id="PS51164">
    <property type="entry name" value="CBM1_2"/>
    <property type="match status" value="1"/>
</dbReference>
<accession>A0AAE0K5Y1</accession>
<dbReference type="PROSITE" id="PS00656">
    <property type="entry name" value="GLYCOSYL_HYDROL_F6_2"/>
    <property type="match status" value="1"/>
</dbReference>
<dbReference type="GO" id="GO:0030248">
    <property type="term" value="F:cellulose binding"/>
    <property type="evidence" value="ECO:0007669"/>
    <property type="project" value="InterPro"/>
</dbReference>
<gene>
    <name evidence="18" type="ORF">B0H63DRAFT_319934</name>
</gene>
<proteinExistence type="inferred from homology"/>
<keyword evidence="6" id="KW-1015">Disulfide bond</keyword>
<keyword evidence="3 15" id="KW-0732">Signal</keyword>
<evidence type="ECO:0000256" key="15">
    <source>
        <dbReference type="RuleBase" id="RU361186"/>
    </source>
</evidence>
<dbReference type="PIRSF" id="PIRSF001100">
    <property type="entry name" value="Beta_cellobiohydrolase"/>
    <property type="match status" value="1"/>
</dbReference>
<dbReference type="EMBL" id="JAULSW010000009">
    <property type="protein sequence ID" value="KAK3370704.1"/>
    <property type="molecule type" value="Genomic_DNA"/>
</dbReference>
<dbReference type="SUPFAM" id="SSF57180">
    <property type="entry name" value="Cellulose-binding domain"/>
    <property type="match status" value="1"/>
</dbReference>
<evidence type="ECO:0000256" key="10">
    <source>
        <dbReference type="ARBA" id="ARBA00054566"/>
    </source>
</evidence>
<dbReference type="InterPro" id="IPR000254">
    <property type="entry name" value="CBD"/>
</dbReference>
<dbReference type="PROSITE" id="PS00655">
    <property type="entry name" value="GLYCOSYL_HYDROL_F6_1"/>
    <property type="match status" value="1"/>
</dbReference>
<organism evidence="18 19">
    <name type="scientific">Podospora didyma</name>
    <dbReference type="NCBI Taxonomy" id="330526"/>
    <lineage>
        <taxon>Eukaryota</taxon>
        <taxon>Fungi</taxon>
        <taxon>Dikarya</taxon>
        <taxon>Ascomycota</taxon>
        <taxon>Pezizomycotina</taxon>
        <taxon>Sordariomycetes</taxon>
        <taxon>Sordariomycetidae</taxon>
        <taxon>Sordariales</taxon>
        <taxon>Podosporaceae</taxon>
        <taxon>Podospora</taxon>
    </lineage>
</organism>
<evidence type="ECO:0000313" key="19">
    <source>
        <dbReference type="Proteomes" id="UP001285441"/>
    </source>
</evidence>
<feature type="domain" description="CBM1" evidence="17">
    <location>
        <begin position="27"/>
        <end position="63"/>
    </location>
</feature>
<feature type="binding site" evidence="12">
    <location>
        <position position="313"/>
    </location>
    <ligand>
        <name>substrate</name>
    </ligand>
</feature>
<keyword evidence="7 15" id="KW-0119">Carbohydrate metabolism</keyword>
<comment type="similarity">
    <text evidence="15">Belongs to the glycosyl hydrolase family 6.</text>
</comment>
<feature type="binding site" evidence="12">
    <location>
        <position position="413"/>
    </location>
    <ligand>
        <name>substrate</name>
    </ligand>
</feature>
<feature type="region of interest" description="Disordered" evidence="16">
    <location>
        <begin position="106"/>
        <end position="128"/>
    </location>
</feature>
<evidence type="ECO:0000256" key="11">
    <source>
        <dbReference type="PIRSR" id="PIRSR001100-1"/>
    </source>
</evidence>
<dbReference type="Proteomes" id="UP001285441">
    <property type="component" value="Unassembled WGS sequence"/>
</dbReference>
<dbReference type="InterPro" id="IPR016288">
    <property type="entry name" value="Beta_cellobiohydrolase"/>
</dbReference>
<dbReference type="SMART" id="SM00236">
    <property type="entry name" value="fCBD"/>
    <property type="match status" value="1"/>
</dbReference>
<keyword evidence="4 15" id="KW-0378">Hydrolase</keyword>
<evidence type="ECO:0000256" key="13">
    <source>
        <dbReference type="PROSITE-ProRule" id="PRU10056"/>
    </source>
</evidence>
<dbReference type="PRINTS" id="PR00733">
    <property type="entry name" value="GLHYDRLASE6"/>
</dbReference>
<evidence type="ECO:0000256" key="8">
    <source>
        <dbReference type="ARBA" id="ARBA00023295"/>
    </source>
</evidence>
<comment type="function">
    <text evidence="10">Exoglucanase that plays an important function in biomass degradation by catalyzing the hydrolysis of the non-reducing end beta-1,4-glucosidic linkages in cellulose and cellotetraose to release cellobiose. Hydrolyzes crystalline and amorphous cellulose but is inactive on hydroxyethyl cellulose, mannan, galactomannan, xyloglucan, arabinoxylan, arabinan, xylan, and pectin.</text>
</comment>
<evidence type="ECO:0000259" key="17">
    <source>
        <dbReference type="PROSITE" id="PS51164"/>
    </source>
</evidence>
<dbReference type="EC" id="3.2.1.-" evidence="15"/>
<evidence type="ECO:0000256" key="12">
    <source>
        <dbReference type="PIRSR" id="PIRSR001100-2"/>
    </source>
</evidence>
<keyword evidence="2" id="KW-0964">Secreted</keyword>
<dbReference type="Gene3D" id="3.20.20.40">
    <property type="entry name" value="1, 4-beta cellobiohydrolase"/>
    <property type="match status" value="1"/>
</dbReference>
<dbReference type="FunFam" id="3.20.20.40:FF:000001">
    <property type="entry name" value="Glucanase"/>
    <property type="match status" value="1"/>
</dbReference>
<evidence type="ECO:0000256" key="1">
    <source>
        <dbReference type="ARBA" id="ARBA00004613"/>
    </source>
</evidence>
<name>A0AAE0K5Y1_9PEZI</name>
<dbReference type="PANTHER" id="PTHR34876">
    <property type="match status" value="1"/>
</dbReference>
<evidence type="ECO:0000256" key="9">
    <source>
        <dbReference type="ARBA" id="ARBA00023326"/>
    </source>
</evidence>
<protein>
    <recommendedName>
        <fullName evidence="15">Glucanase</fullName>
        <ecNumber evidence="15">3.2.1.-</ecNumber>
    </recommendedName>
</protein>
<dbReference type="PROSITE" id="PS00562">
    <property type="entry name" value="CBM1_1"/>
    <property type="match status" value="1"/>
</dbReference>
<dbReference type="InterPro" id="IPR035971">
    <property type="entry name" value="CBD_sf"/>
</dbReference>
<evidence type="ECO:0000256" key="7">
    <source>
        <dbReference type="ARBA" id="ARBA00023277"/>
    </source>
</evidence>
<dbReference type="AlphaFoldDB" id="A0AAE0K5Y1"/>
<dbReference type="GO" id="GO:0030245">
    <property type="term" value="P:cellulose catabolic process"/>
    <property type="evidence" value="ECO:0007669"/>
    <property type="project" value="UniProtKB-KW"/>
</dbReference>
<dbReference type="InterPro" id="IPR001524">
    <property type="entry name" value="Glyco_hydro_6_CS"/>
</dbReference>
<comment type="subcellular location">
    <subcellularLocation>
        <location evidence="1">Secreted</location>
    </subcellularLocation>
</comment>
<evidence type="ECO:0000256" key="2">
    <source>
        <dbReference type="ARBA" id="ARBA00022525"/>
    </source>
</evidence>
<feature type="binding site" evidence="12">
    <location>
        <position position="352"/>
    </location>
    <ligand>
        <name>substrate</name>
    </ligand>
</feature>
<sequence>MAAKKLLLAAALTATALAAPVLEERQSCGSQWTQCGGNGWTGATCCASGSVCVAQNPYYSQCLPGSQVTTSAAAPTTTPASSTSNTSKTSSSTVVTVSTTSKASTSAGVTASSSSTKVSTTTTPAGSAGATATYSGNPFSGVNMWANSYYASEVANLAIPSLSAAMAAKAAAVAKVPSFQWLDTAATVNTLMANTLADIRAANKAGGNYAAQFVVYDLPDRDCAAAASNGEYSIANGGVANYKAYIDAIRVMIIKYSDIRIILVVEPDSLANLVTNTNVAKCSGAASAYKECTIYALQKLNLDNVAMYLDAGHAGWLGWPANIQPAATLFAGIYKDAGSPKAVRGLATNVANYNAWSLSSAPSITTPNPNYDEKHYVEAISPLLNAAGFPAKFITDQGRSGKQPTGQTEWGHWCNVIGAGFGTRPTTNTGLDIEDAFVWIKPGGECDGTSNTTATRYDYHCGLADALQPAPEAGQWFQAYFVQLINNASPAF</sequence>
<feature type="active site" description="Proton acceptor" evidence="11">
    <location>
        <position position="447"/>
    </location>
</feature>
<dbReference type="Pfam" id="PF00734">
    <property type="entry name" value="CBM_1"/>
    <property type="match status" value="1"/>
</dbReference>
<dbReference type="InterPro" id="IPR036434">
    <property type="entry name" value="Beta_cellobiohydrolase_sf"/>
</dbReference>